<gene>
    <name evidence="2" type="ORF">GHT06_006797</name>
</gene>
<dbReference type="AlphaFoldDB" id="A0AAD5PJS2"/>
<dbReference type="Proteomes" id="UP000820818">
    <property type="component" value="Unassembled WGS sequence"/>
</dbReference>
<name>A0AAD5PJS2_9CRUS</name>
<protein>
    <submittedName>
        <fullName evidence="2">Uncharacterized protein</fullName>
    </submittedName>
</protein>
<organism evidence="2 3">
    <name type="scientific">Daphnia sinensis</name>
    <dbReference type="NCBI Taxonomy" id="1820382"/>
    <lineage>
        <taxon>Eukaryota</taxon>
        <taxon>Metazoa</taxon>
        <taxon>Ecdysozoa</taxon>
        <taxon>Arthropoda</taxon>
        <taxon>Crustacea</taxon>
        <taxon>Branchiopoda</taxon>
        <taxon>Diplostraca</taxon>
        <taxon>Cladocera</taxon>
        <taxon>Anomopoda</taxon>
        <taxon>Daphniidae</taxon>
        <taxon>Daphnia</taxon>
        <taxon>Daphnia similis group</taxon>
    </lineage>
</organism>
<dbReference type="EMBL" id="WJBH02000358">
    <property type="protein sequence ID" value="KAI9549166.1"/>
    <property type="molecule type" value="Genomic_DNA"/>
</dbReference>
<evidence type="ECO:0000256" key="1">
    <source>
        <dbReference type="SAM" id="MobiDB-lite"/>
    </source>
</evidence>
<accession>A0AAD5PJS2</accession>
<comment type="caution">
    <text evidence="2">The sequence shown here is derived from an EMBL/GenBank/DDBJ whole genome shotgun (WGS) entry which is preliminary data.</text>
</comment>
<keyword evidence="3" id="KW-1185">Reference proteome</keyword>
<feature type="region of interest" description="Disordered" evidence="1">
    <location>
        <begin position="1"/>
        <end position="38"/>
    </location>
</feature>
<evidence type="ECO:0000313" key="2">
    <source>
        <dbReference type="EMBL" id="KAI9549166.1"/>
    </source>
</evidence>
<evidence type="ECO:0000313" key="3">
    <source>
        <dbReference type="Proteomes" id="UP000820818"/>
    </source>
</evidence>
<sequence>MAGCSAEPSKAAAEGEKKSWELPTFTGEKPTHFAPEKPAVAGELPDPRKLYDTALECWPAPSFFKAEVGVEGRLRSDRVNYLDENGTQSGASRAAVALVARIPLYSAMDLDREREREYMRRVKVADAVGVFYTALTDRERARRQLALMRAMERRAQERVKIGVTETAEQVTYMEKVAVIEGDLLKLRGQIEKSRLELIGHCSATAGNELDRLLAQYIGGK</sequence>
<reference evidence="2" key="1">
    <citation type="submission" date="2022-05" db="EMBL/GenBank/DDBJ databases">
        <title>A multi-omics perspective on studying reproductive biology in Daphnia sinensis.</title>
        <authorList>
            <person name="Jia J."/>
        </authorList>
    </citation>
    <scope>NUCLEOTIDE SEQUENCE</scope>
    <source>
        <strain evidence="2">WSL</strain>
    </source>
</reference>
<proteinExistence type="predicted"/>